<name>A0ABT5YGX3_9GAMM</name>
<dbReference type="Gene3D" id="1.10.287.950">
    <property type="entry name" value="Methyl-accepting chemotaxis protein"/>
    <property type="match status" value="1"/>
</dbReference>
<evidence type="ECO:0000313" key="3">
    <source>
        <dbReference type="Proteomes" id="UP001143391"/>
    </source>
</evidence>
<protein>
    <submittedName>
        <fullName evidence="2">Methyl-accepting chemotaxis protein</fullName>
    </submittedName>
</protein>
<feature type="domain" description="Methyl-accepting transducer" evidence="1">
    <location>
        <begin position="1"/>
        <end position="82"/>
    </location>
</feature>
<dbReference type="RefSeq" id="WP_275710653.1">
    <property type="nucleotide sequence ID" value="NZ_JANCMW010000218.1"/>
</dbReference>
<dbReference type="Pfam" id="PF00015">
    <property type="entry name" value="MCPsignal"/>
    <property type="match status" value="1"/>
</dbReference>
<dbReference type="Proteomes" id="UP001143391">
    <property type="component" value="Unassembled WGS sequence"/>
</dbReference>
<feature type="non-terminal residue" evidence="2">
    <location>
        <position position="1"/>
    </location>
</feature>
<comment type="caution">
    <text evidence="2">The sequence shown here is derived from an EMBL/GenBank/DDBJ whole genome shotgun (WGS) entry which is preliminary data.</text>
</comment>
<sequence>QITQILEDIRVKNEQSMQAMSAVRVEVRSGVQKVEETSDAFQRIVSGARQVAEQIHDVSAVAEQLSASSEEIAASVAEMNYLSQATAS</sequence>
<reference evidence="2" key="1">
    <citation type="submission" date="2022-07" db="EMBL/GenBank/DDBJ databases">
        <title>Marinobacter iranensis a new bacterium isolate from a hipersaline lake in Iran.</title>
        <authorList>
            <person name="Mohammad A.M.A."/>
            <person name="Cristina S.-P."/>
            <person name="Antonio V."/>
        </authorList>
    </citation>
    <scope>NUCLEOTIDE SEQUENCE</scope>
    <source>
        <strain evidence="2">71-i</strain>
    </source>
</reference>
<dbReference type="EMBL" id="JANCMW010000218">
    <property type="protein sequence ID" value="MDF0752918.1"/>
    <property type="molecule type" value="Genomic_DNA"/>
</dbReference>
<evidence type="ECO:0000259" key="1">
    <source>
        <dbReference type="Pfam" id="PF00015"/>
    </source>
</evidence>
<proteinExistence type="predicted"/>
<evidence type="ECO:0000313" key="2">
    <source>
        <dbReference type="EMBL" id="MDF0752918.1"/>
    </source>
</evidence>
<accession>A0ABT5YGX3</accession>
<organism evidence="2 3">
    <name type="scientific">Marinobacter iranensis</name>
    <dbReference type="NCBI Taxonomy" id="2962607"/>
    <lineage>
        <taxon>Bacteria</taxon>
        <taxon>Pseudomonadati</taxon>
        <taxon>Pseudomonadota</taxon>
        <taxon>Gammaproteobacteria</taxon>
        <taxon>Pseudomonadales</taxon>
        <taxon>Marinobacteraceae</taxon>
        <taxon>Marinobacter</taxon>
    </lineage>
</organism>
<gene>
    <name evidence="2" type="ORF">NLU14_22085</name>
</gene>
<dbReference type="InterPro" id="IPR004089">
    <property type="entry name" value="MCPsignal_dom"/>
</dbReference>
<feature type="non-terminal residue" evidence="2">
    <location>
        <position position="88"/>
    </location>
</feature>
<dbReference type="SUPFAM" id="SSF58104">
    <property type="entry name" value="Methyl-accepting chemotaxis protein (MCP) signaling domain"/>
    <property type="match status" value="1"/>
</dbReference>
<keyword evidence="3" id="KW-1185">Reference proteome</keyword>